<dbReference type="SUPFAM" id="SSF53623">
    <property type="entry name" value="MurD-like peptide ligases, catalytic domain"/>
    <property type="match status" value="1"/>
</dbReference>
<gene>
    <name evidence="11" type="ORF">AB433_06205</name>
</gene>
<evidence type="ECO:0000256" key="3">
    <source>
        <dbReference type="ARBA" id="ARBA00013025"/>
    </source>
</evidence>
<dbReference type="NCBIfam" id="TIGR01499">
    <property type="entry name" value="folC"/>
    <property type="match status" value="1"/>
</dbReference>
<dbReference type="InterPro" id="IPR001645">
    <property type="entry name" value="Folylpolyglutamate_synth"/>
</dbReference>
<keyword evidence="12" id="KW-1185">Reference proteome</keyword>
<proteinExistence type="inferred from homology"/>
<dbReference type="AlphaFoldDB" id="A0A0G3XEP5"/>
<keyword evidence="4 10" id="KW-0436">Ligase</keyword>
<sequence length="440" mass="46325">MRDFAVSDSPAVQAQLDRLAALSLPQGRLGLDPVRELLARVGNPHERLPPVFHIAGTNGKGSTSAFLRAMLEADGKRVHQFNSPHLVRYNERIRLAGELISDDALADVLAEVLDAGSDIGASFFEITTAAAFLAFARTPADACVVEVGLGGRFDATNVIARPAVCGIASLGLDHERFLLAPEDGVPEHPMARIAFEKAGIVKPGVPVVTQAYGTEAEAELERAAMVAGAPLHMRGKDWDATAGATIEYRDGHGALTLPLPTLPGAFQADNAALAVAMLRHQDQMTVSAEALAVGVLDAQWPARLQWLGDGPLTKIVRPSRVLLDGGHNPDAGRVLGDFFRKLNAPIHAVSAMLDAKDAGGFLAPFADRLASFTAVPLPSHDSYPPADLARIASEAGVPKTSTAASVADALRALKGEGPVLICGSLYLAGEVLRANEEWPD</sequence>
<dbReference type="KEGG" id="cna:AB433_06205"/>
<dbReference type="PANTHER" id="PTHR11136:SF0">
    <property type="entry name" value="DIHYDROFOLATE SYNTHETASE-RELATED"/>
    <property type="match status" value="1"/>
</dbReference>
<dbReference type="InterPro" id="IPR036615">
    <property type="entry name" value="Mur_ligase_C_dom_sf"/>
</dbReference>
<evidence type="ECO:0000256" key="9">
    <source>
        <dbReference type="ARBA" id="ARBA00047493"/>
    </source>
</evidence>
<protein>
    <recommendedName>
        <fullName evidence="3">tetrahydrofolate synthase</fullName>
        <ecNumber evidence="3">6.3.2.17</ecNumber>
    </recommendedName>
</protein>
<keyword evidence="7 10" id="KW-0067">ATP-binding</keyword>
<evidence type="ECO:0000313" key="12">
    <source>
        <dbReference type="Proteomes" id="UP000035287"/>
    </source>
</evidence>
<evidence type="ECO:0000256" key="4">
    <source>
        <dbReference type="ARBA" id="ARBA00022598"/>
    </source>
</evidence>
<dbReference type="GO" id="GO:0008841">
    <property type="term" value="F:dihydrofolate synthase activity"/>
    <property type="evidence" value="ECO:0007669"/>
    <property type="project" value="TreeGrafter"/>
</dbReference>
<comment type="cofactor">
    <cofactor evidence="1">
        <name>Mg(2+)</name>
        <dbReference type="ChEBI" id="CHEBI:18420"/>
    </cofactor>
</comment>
<dbReference type="PANTHER" id="PTHR11136">
    <property type="entry name" value="FOLYLPOLYGLUTAMATE SYNTHASE-RELATED"/>
    <property type="match status" value="1"/>
</dbReference>
<organism evidence="11 12">
    <name type="scientific">Croceicoccus naphthovorans</name>
    <dbReference type="NCBI Taxonomy" id="1348774"/>
    <lineage>
        <taxon>Bacteria</taxon>
        <taxon>Pseudomonadati</taxon>
        <taxon>Pseudomonadota</taxon>
        <taxon>Alphaproteobacteria</taxon>
        <taxon>Sphingomonadales</taxon>
        <taxon>Erythrobacteraceae</taxon>
        <taxon>Croceicoccus</taxon>
    </lineage>
</organism>
<evidence type="ECO:0000313" key="11">
    <source>
        <dbReference type="EMBL" id="AKM09667.1"/>
    </source>
</evidence>
<evidence type="ECO:0000256" key="10">
    <source>
        <dbReference type="PIRNR" id="PIRNR001563"/>
    </source>
</evidence>
<evidence type="ECO:0000256" key="5">
    <source>
        <dbReference type="ARBA" id="ARBA00022723"/>
    </source>
</evidence>
<keyword evidence="6 10" id="KW-0547">Nucleotide-binding</keyword>
<dbReference type="RefSeq" id="WP_047820353.1">
    <property type="nucleotide sequence ID" value="NZ_CP011770.1"/>
</dbReference>
<dbReference type="GO" id="GO:0004326">
    <property type="term" value="F:tetrahydrofolylpolyglutamate synthase activity"/>
    <property type="evidence" value="ECO:0007669"/>
    <property type="project" value="UniProtKB-EC"/>
</dbReference>
<comment type="similarity">
    <text evidence="2 10">Belongs to the folylpolyglutamate synthase family.</text>
</comment>
<dbReference type="EC" id="6.3.2.17" evidence="3"/>
<dbReference type="Gene3D" id="3.40.1190.10">
    <property type="entry name" value="Mur-like, catalytic domain"/>
    <property type="match status" value="1"/>
</dbReference>
<dbReference type="EMBL" id="CP011770">
    <property type="protein sequence ID" value="AKM09667.1"/>
    <property type="molecule type" value="Genomic_DNA"/>
</dbReference>
<comment type="catalytic activity">
    <reaction evidence="9">
        <text>(6S)-5,6,7,8-tetrahydrofolyl-(gamma-L-Glu)(n) + L-glutamate + ATP = (6S)-5,6,7,8-tetrahydrofolyl-(gamma-L-Glu)(n+1) + ADP + phosphate + H(+)</text>
        <dbReference type="Rhea" id="RHEA:10580"/>
        <dbReference type="Rhea" id="RHEA-COMP:14738"/>
        <dbReference type="Rhea" id="RHEA-COMP:14740"/>
        <dbReference type="ChEBI" id="CHEBI:15378"/>
        <dbReference type="ChEBI" id="CHEBI:29985"/>
        <dbReference type="ChEBI" id="CHEBI:30616"/>
        <dbReference type="ChEBI" id="CHEBI:43474"/>
        <dbReference type="ChEBI" id="CHEBI:141005"/>
        <dbReference type="ChEBI" id="CHEBI:456216"/>
        <dbReference type="EC" id="6.3.2.17"/>
    </reaction>
</comment>
<dbReference type="STRING" id="1348774.AB433_06205"/>
<accession>A0A0G3XEP5</accession>
<evidence type="ECO:0000256" key="7">
    <source>
        <dbReference type="ARBA" id="ARBA00022840"/>
    </source>
</evidence>
<dbReference type="InterPro" id="IPR018109">
    <property type="entry name" value="Folylpolyglutamate_synth_CS"/>
</dbReference>
<dbReference type="PIRSF" id="PIRSF001563">
    <property type="entry name" value="Folylpolyglu_synth"/>
    <property type="match status" value="1"/>
</dbReference>
<dbReference type="Proteomes" id="UP000035287">
    <property type="component" value="Chromosome"/>
</dbReference>
<dbReference type="PATRIC" id="fig|1348774.3.peg.1300"/>
<dbReference type="SUPFAM" id="SSF53244">
    <property type="entry name" value="MurD-like peptide ligases, peptide-binding domain"/>
    <property type="match status" value="1"/>
</dbReference>
<keyword evidence="8" id="KW-0460">Magnesium</keyword>
<dbReference type="InterPro" id="IPR036565">
    <property type="entry name" value="Mur-like_cat_sf"/>
</dbReference>
<dbReference type="PROSITE" id="PS01012">
    <property type="entry name" value="FOLYLPOLYGLU_SYNT_2"/>
    <property type="match status" value="1"/>
</dbReference>
<dbReference type="Gene3D" id="3.90.190.20">
    <property type="entry name" value="Mur ligase, C-terminal domain"/>
    <property type="match status" value="1"/>
</dbReference>
<evidence type="ECO:0000256" key="1">
    <source>
        <dbReference type="ARBA" id="ARBA00001946"/>
    </source>
</evidence>
<dbReference type="GO" id="GO:0005737">
    <property type="term" value="C:cytoplasm"/>
    <property type="evidence" value="ECO:0007669"/>
    <property type="project" value="TreeGrafter"/>
</dbReference>
<evidence type="ECO:0000256" key="8">
    <source>
        <dbReference type="ARBA" id="ARBA00022842"/>
    </source>
</evidence>
<keyword evidence="5" id="KW-0479">Metal-binding</keyword>
<reference evidence="11 12" key="1">
    <citation type="submission" date="2015-06" db="EMBL/GenBank/DDBJ databases">
        <authorList>
            <person name="Zeng Y."/>
            <person name="Huang Y."/>
        </authorList>
    </citation>
    <scope>NUCLEOTIDE SEQUENCE [LARGE SCALE GENOMIC DNA]</scope>
    <source>
        <strain evidence="11 12">PQ-2</strain>
    </source>
</reference>
<dbReference type="GO" id="GO:0046872">
    <property type="term" value="F:metal ion binding"/>
    <property type="evidence" value="ECO:0007669"/>
    <property type="project" value="UniProtKB-KW"/>
</dbReference>
<dbReference type="FunFam" id="3.40.1190.10:FF:000011">
    <property type="entry name" value="Folylpolyglutamate synthase/dihydrofolate synthase"/>
    <property type="match status" value="1"/>
</dbReference>
<dbReference type="GO" id="GO:0005524">
    <property type="term" value="F:ATP binding"/>
    <property type="evidence" value="ECO:0007669"/>
    <property type="project" value="UniProtKB-KW"/>
</dbReference>
<evidence type="ECO:0000256" key="2">
    <source>
        <dbReference type="ARBA" id="ARBA00008276"/>
    </source>
</evidence>
<name>A0A0G3XEP5_9SPHN</name>
<dbReference type="OrthoDB" id="9809356at2"/>
<evidence type="ECO:0000256" key="6">
    <source>
        <dbReference type="ARBA" id="ARBA00022741"/>
    </source>
</evidence>